<dbReference type="InterPro" id="IPR027385">
    <property type="entry name" value="Beta-barrel_OMP"/>
</dbReference>
<dbReference type="AlphaFoldDB" id="A0A2U3QZJ5"/>
<keyword evidence="1 3" id="KW-0732">Signal</keyword>
<sequence length="246" mass="27233" precursor="true">MNKIKKVIISAITALSALSSSSLVHANNSSEYLDYLEYNYYAKVSAIGLMPNNWESHFKNKELEFNKFPFGIGGSLGAYVNRYFRTEVGAMWLFDITTKPEQSVSNSQKEQQQAGGNDNDLDNNNNSNHKLDSSLLSLNSGVVALRGYLNLIKLGPVSIFVGGGAGASYTGGTIEQHKIDYKVGFYKEAMAGISAEVIDEVHLDVEYKYMWIGSITGEDVKDKPYGDFKQYDLNGHSLSLSVRFSF</sequence>
<evidence type="ECO:0000313" key="5">
    <source>
        <dbReference type="EMBL" id="SPR06366.1"/>
    </source>
</evidence>
<feature type="compositionally biased region" description="Polar residues" evidence="2">
    <location>
        <begin position="102"/>
        <end position="116"/>
    </location>
</feature>
<dbReference type="RefSeq" id="WP_045916089.1">
    <property type="nucleotide sequence ID" value="NZ_LS398550.1"/>
</dbReference>
<proteinExistence type="predicted"/>
<dbReference type="InterPro" id="IPR011250">
    <property type="entry name" value="OMP/PagP_B-barrel"/>
</dbReference>
<feature type="domain" description="Outer membrane protein beta-barrel" evidence="4">
    <location>
        <begin position="14"/>
        <end position="244"/>
    </location>
</feature>
<feature type="chain" id="PRO_5015396926" description="Outer membrane protein beta-barrel domain-containing protein" evidence="3">
    <location>
        <begin position="27"/>
        <end position="246"/>
    </location>
</feature>
<dbReference type="Proteomes" id="UP000244992">
    <property type="component" value="Chromosome I"/>
</dbReference>
<name>A0A2U3QZJ5_ORITS</name>
<feature type="signal peptide" evidence="3">
    <location>
        <begin position="1"/>
        <end position="26"/>
    </location>
</feature>
<evidence type="ECO:0000256" key="1">
    <source>
        <dbReference type="ARBA" id="ARBA00022729"/>
    </source>
</evidence>
<evidence type="ECO:0000256" key="2">
    <source>
        <dbReference type="SAM" id="MobiDB-lite"/>
    </source>
</evidence>
<evidence type="ECO:0000259" key="4">
    <source>
        <dbReference type="Pfam" id="PF13505"/>
    </source>
</evidence>
<organism evidence="5 6">
    <name type="scientific">Orientia tsutsugamushi</name>
    <name type="common">Rickettsia tsutsugamushi</name>
    <dbReference type="NCBI Taxonomy" id="784"/>
    <lineage>
        <taxon>Bacteria</taxon>
        <taxon>Pseudomonadati</taxon>
        <taxon>Pseudomonadota</taxon>
        <taxon>Alphaproteobacteria</taxon>
        <taxon>Rickettsiales</taxon>
        <taxon>Rickettsiaceae</taxon>
        <taxon>Rickettsieae</taxon>
        <taxon>Orientia</taxon>
    </lineage>
</organism>
<protein>
    <recommendedName>
        <fullName evidence="4">Outer membrane protein beta-barrel domain-containing protein</fullName>
    </recommendedName>
</protein>
<accession>A0A2U3QZJ5</accession>
<feature type="region of interest" description="Disordered" evidence="2">
    <location>
        <begin position="102"/>
        <end position="126"/>
    </location>
</feature>
<gene>
    <name evidence="5" type="ORF">KATO_00906</name>
</gene>
<evidence type="ECO:0000256" key="3">
    <source>
        <dbReference type="SAM" id="SignalP"/>
    </source>
</evidence>
<reference evidence="6" key="1">
    <citation type="submission" date="2018-03" db="EMBL/GenBank/DDBJ databases">
        <authorList>
            <person name="Batty M. E."/>
            <person name="Batty M E."/>
        </authorList>
    </citation>
    <scope>NUCLEOTIDE SEQUENCE [LARGE SCALE GENOMIC DNA]</scope>
</reference>
<dbReference type="Pfam" id="PF13505">
    <property type="entry name" value="OMP_b-brl"/>
    <property type="match status" value="1"/>
</dbReference>
<dbReference type="SUPFAM" id="SSF56925">
    <property type="entry name" value="OMPA-like"/>
    <property type="match status" value="1"/>
</dbReference>
<dbReference type="EMBL" id="LS398550">
    <property type="protein sequence ID" value="SPR06366.1"/>
    <property type="molecule type" value="Genomic_DNA"/>
</dbReference>
<dbReference type="Gene3D" id="2.40.160.20">
    <property type="match status" value="1"/>
</dbReference>
<evidence type="ECO:0000313" key="6">
    <source>
        <dbReference type="Proteomes" id="UP000244992"/>
    </source>
</evidence>